<protein>
    <submittedName>
        <fullName evidence="10">Anaerobic C4-dicarboxylate transporter</fullName>
    </submittedName>
</protein>
<proteinExistence type="inferred from homology"/>
<dbReference type="GO" id="GO:0015556">
    <property type="term" value="F:C4-dicarboxylate transmembrane transporter activity"/>
    <property type="evidence" value="ECO:0007669"/>
    <property type="project" value="InterPro"/>
</dbReference>
<evidence type="ECO:0000256" key="3">
    <source>
        <dbReference type="ARBA" id="ARBA00022448"/>
    </source>
</evidence>
<organism evidence="10 11">
    <name type="scientific">Ancrocorticia populi</name>
    <dbReference type="NCBI Taxonomy" id="2175228"/>
    <lineage>
        <taxon>Bacteria</taxon>
        <taxon>Bacillati</taxon>
        <taxon>Actinomycetota</taxon>
        <taxon>Actinomycetes</taxon>
        <taxon>Actinomycetales</taxon>
        <taxon>Actinomycetaceae</taxon>
        <taxon>Ancrocorticia</taxon>
    </lineage>
</organism>
<sequence length="453" mass="48229">MDGFLMAVQFLIVLACLLVGAHKGGMSLGLMGGVGLVILVFGFRLVPGEPPIQVMLTILAVIGCAATLQTSGGLDVMMRFAEKLLRKHPHQITILGPLVTWFLTVLCGTGHVVYTMLPIIADISLKKNIRPERPMAISSVSAQMGITASPVSVAVVSLSSILAENAGTIDRSFSIPQILAVSIPASLCGVLLGALWSLRRGKDLDKDEAFQKRIADPVQREYIYGGDTTLLDTKSSKDAYRATAIFFIAIAVVVVLGAFESLRPAFDDGDGGTAPLSMNLTIQIIMLFAGALILLFCKVNAKDVPESGVFKAGMIAIFCVFGVAWMSETFFGAHLEEIESWLGSVVQSAPWAYALALFIVSKLLNSQAAAVVAMVPVALGLGVDPVTVIGFFGASYGYFLLPTYPSDLAAIGFDRSGTTHIGKYVINHSFIIPGLICVFTSCVVGFTWAHILY</sequence>
<comment type="similarity">
    <text evidence="2">Belongs to the DcuA/DcuB transporter (TC 2.A.13.1) family.</text>
</comment>
<evidence type="ECO:0000256" key="6">
    <source>
        <dbReference type="ARBA" id="ARBA00022692"/>
    </source>
</evidence>
<dbReference type="PANTHER" id="PTHR36106:SF3">
    <property type="entry name" value="ANAEROBIC C4-DICARBOXYLATE TRANSPORTER DCUB"/>
    <property type="match status" value="1"/>
</dbReference>
<dbReference type="OrthoDB" id="9770910at2"/>
<dbReference type="PANTHER" id="PTHR36106">
    <property type="entry name" value="ANAEROBIC C4-DICARBOXYLATE TRANSPORTER DCUB"/>
    <property type="match status" value="1"/>
</dbReference>
<name>A0A2V1KEF6_9ACTO</name>
<feature type="transmembrane region" description="Helical" evidence="9">
    <location>
        <begin position="372"/>
        <end position="399"/>
    </location>
</feature>
<dbReference type="NCBIfam" id="TIGR00770">
    <property type="entry name" value="Dcu"/>
    <property type="match status" value="1"/>
</dbReference>
<feature type="transmembrane region" description="Helical" evidence="9">
    <location>
        <begin position="430"/>
        <end position="452"/>
    </location>
</feature>
<feature type="transmembrane region" description="Helical" evidence="9">
    <location>
        <begin position="279"/>
        <end position="297"/>
    </location>
</feature>
<feature type="transmembrane region" description="Helical" evidence="9">
    <location>
        <begin position="175"/>
        <end position="196"/>
    </location>
</feature>
<keyword evidence="5" id="KW-0997">Cell inner membrane</keyword>
<dbReference type="Proteomes" id="UP000245283">
    <property type="component" value="Unassembled WGS sequence"/>
</dbReference>
<evidence type="ECO:0000256" key="5">
    <source>
        <dbReference type="ARBA" id="ARBA00022519"/>
    </source>
</evidence>
<evidence type="ECO:0000256" key="4">
    <source>
        <dbReference type="ARBA" id="ARBA00022475"/>
    </source>
</evidence>
<feature type="transmembrane region" description="Helical" evidence="9">
    <location>
        <begin position="309"/>
        <end position="326"/>
    </location>
</feature>
<feature type="transmembrane region" description="Helical" evidence="9">
    <location>
        <begin position="239"/>
        <end position="259"/>
    </location>
</feature>
<keyword evidence="6 9" id="KW-0812">Transmembrane</keyword>
<feature type="transmembrane region" description="Helical" evidence="9">
    <location>
        <begin position="30"/>
        <end position="47"/>
    </location>
</feature>
<gene>
    <name evidence="10" type="ORF">DD236_04710</name>
</gene>
<keyword evidence="4" id="KW-1003">Cell membrane</keyword>
<evidence type="ECO:0000256" key="2">
    <source>
        <dbReference type="ARBA" id="ARBA00006413"/>
    </source>
</evidence>
<comment type="subcellular location">
    <subcellularLocation>
        <location evidence="1">Cell inner membrane</location>
        <topology evidence="1">Multi-pass membrane protein</topology>
    </subcellularLocation>
</comment>
<keyword evidence="7 9" id="KW-1133">Transmembrane helix</keyword>
<dbReference type="InterPro" id="IPR004668">
    <property type="entry name" value="Anaer_Dcu_memb_transpt"/>
</dbReference>
<dbReference type="Pfam" id="PF03605">
    <property type="entry name" value="DcuA_DcuB"/>
    <property type="match status" value="1"/>
</dbReference>
<evidence type="ECO:0000256" key="7">
    <source>
        <dbReference type="ARBA" id="ARBA00022989"/>
    </source>
</evidence>
<comment type="caution">
    <text evidence="10">The sequence shown here is derived from an EMBL/GenBank/DDBJ whole genome shotgun (WGS) entry which is preliminary data.</text>
</comment>
<dbReference type="EMBL" id="QETB01000001">
    <property type="protein sequence ID" value="PWF27679.1"/>
    <property type="molecule type" value="Genomic_DNA"/>
</dbReference>
<evidence type="ECO:0000256" key="9">
    <source>
        <dbReference type="SAM" id="Phobius"/>
    </source>
</evidence>
<evidence type="ECO:0000256" key="8">
    <source>
        <dbReference type="ARBA" id="ARBA00023136"/>
    </source>
</evidence>
<dbReference type="AlphaFoldDB" id="A0A2V1KEF6"/>
<dbReference type="RefSeq" id="WP_109093175.1">
    <property type="nucleotide sequence ID" value="NZ_QETB01000001.1"/>
</dbReference>
<dbReference type="GO" id="GO:0005886">
    <property type="term" value="C:plasma membrane"/>
    <property type="evidence" value="ECO:0007669"/>
    <property type="project" value="UniProtKB-SubCell"/>
</dbReference>
<feature type="transmembrane region" description="Helical" evidence="9">
    <location>
        <begin position="54"/>
        <end position="74"/>
    </location>
</feature>
<keyword evidence="11" id="KW-1185">Reference proteome</keyword>
<evidence type="ECO:0000313" key="11">
    <source>
        <dbReference type="Proteomes" id="UP000245283"/>
    </source>
</evidence>
<evidence type="ECO:0000313" key="10">
    <source>
        <dbReference type="EMBL" id="PWF27679.1"/>
    </source>
</evidence>
<keyword evidence="8 9" id="KW-0472">Membrane</keyword>
<feature type="transmembrane region" description="Helical" evidence="9">
    <location>
        <begin position="94"/>
        <end position="121"/>
    </location>
</feature>
<dbReference type="NCBIfam" id="NF009136">
    <property type="entry name" value="PRK12489.1"/>
    <property type="match status" value="1"/>
</dbReference>
<evidence type="ECO:0000256" key="1">
    <source>
        <dbReference type="ARBA" id="ARBA00004429"/>
    </source>
</evidence>
<dbReference type="NCBIfam" id="NF006927">
    <property type="entry name" value="PRK09412.1"/>
    <property type="match status" value="1"/>
</dbReference>
<keyword evidence="3" id="KW-0813">Transport</keyword>
<feature type="transmembrane region" description="Helical" evidence="9">
    <location>
        <begin position="338"/>
        <end position="360"/>
    </location>
</feature>
<accession>A0A2V1KEF6</accession>
<reference evidence="11" key="1">
    <citation type="submission" date="2018-05" db="EMBL/GenBank/DDBJ databases">
        <authorList>
            <person name="Li Y."/>
        </authorList>
    </citation>
    <scope>NUCLEOTIDE SEQUENCE [LARGE SCALE GENOMIC DNA]</scope>
    <source>
        <strain evidence="11">sk1b4</strain>
    </source>
</reference>
<dbReference type="PIRSF" id="PIRSF004539">
    <property type="entry name" value="C4-dicrbxl_trns"/>
    <property type="match status" value="1"/>
</dbReference>